<keyword evidence="2" id="KW-1277">Toxin-antitoxin system</keyword>
<dbReference type="InterPro" id="IPR051803">
    <property type="entry name" value="TA_system_RelE-like_toxin"/>
</dbReference>
<sequence length="101" mass="11630">MIVHLSASAERDLETIADFIAQDDPRRAISFIRELREKCLNLADLPTGFPLVPRYEAEGVRKRRYGRYLIFYRVDSSRVFVLHILNGAQDYDTILGAEVSE</sequence>
<dbReference type="InterPro" id="IPR007712">
    <property type="entry name" value="RelE/ParE_toxin"/>
</dbReference>
<dbReference type="InterPro" id="IPR035093">
    <property type="entry name" value="RelE/ParE_toxin_dom_sf"/>
</dbReference>
<evidence type="ECO:0000313" key="3">
    <source>
        <dbReference type="EMBL" id="MDO7843047.1"/>
    </source>
</evidence>
<dbReference type="Gene3D" id="3.30.2310.20">
    <property type="entry name" value="RelE-like"/>
    <property type="match status" value="1"/>
</dbReference>
<accession>A0ABT9A0R6</accession>
<dbReference type="EMBL" id="JAUQSZ010000007">
    <property type="protein sequence ID" value="MDO7843047.1"/>
    <property type="molecule type" value="Genomic_DNA"/>
</dbReference>
<dbReference type="Proteomes" id="UP001176468">
    <property type="component" value="Unassembled WGS sequence"/>
</dbReference>
<gene>
    <name evidence="3" type="ORF">Q5H94_11995</name>
</gene>
<evidence type="ECO:0000256" key="2">
    <source>
        <dbReference type="ARBA" id="ARBA00022649"/>
    </source>
</evidence>
<evidence type="ECO:0000256" key="1">
    <source>
        <dbReference type="ARBA" id="ARBA00006226"/>
    </source>
</evidence>
<proteinExistence type="inferred from homology"/>
<organism evidence="3 4">
    <name type="scientific">Sphingomonas immobilis</name>
    <dbReference type="NCBI Taxonomy" id="3063997"/>
    <lineage>
        <taxon>Bacteria</taxon>
        <taxon>Pseudomonadati</taxon>
        <taxon>Pseudomonadota</taxon>
        <taxon>Alphaproteobacteria</taxon>
        <taxon>Sphingomonadales</taxon>
        <taxon>Sphingomonadaceae</taxon>
        <taxon>Sphingomonas</taxon>
    </lineage>
</organism>
<dbReference type="PANTHER" id="PTHR33755:SF6">
    <property type="entry name" value="PLASMID STABILIZATION SYSTEM PROTEIN"/>
    <property type="match status" value="1"/>
</dbReference>
<evidence type="ECO:0000313" key="4">
    <source>
        <dbReference type="Proteomes" id="UP001176468"/>
    </source>
</evidence>
<keyword evidence="4" id="KW-1185">Reference proteome</keyword>
<comment type="caution">
    <text evidence="3">The sequence shown here is derived from an EMBL/GenBank/DDBJ whole genome shotgun (WGS) entry which is preliminary data.</text>
</comment>
<name>A0ABT9A0R6_9SPHN</name>
<comment type="similarity">
    <text evidence="1">Belongs to the RelE toxin family.</text>
</comment>
<protein>
    <submittedName>
        <fullName evidence="3">Type II toxin-antitoxin system RelE/ParE family toxin</fullName>
    </submittedName>
</protein>
<reference evidence="3" key="1">
    <citation type="submission" date="2023-07" db="EMBL/GenBank/DDBJ databases">
        <authorList>
            <person name="Kim M.K."/>
        </authorList>
    </citation>
    <scope>NUCLEOTIDE SEQUENCE</scope>
    <source>
        <strain evidence="3">CA1-15</strain>
    </source>
</reference>
<dbReference type="Pfam" id="PF05016">
    <property type="entry name" value="ParE_toxin"/>
    <property type="match status" value="1"/>
</dbReference>
<dbReference type="RefSeq" id="WP_304561500.1">
    <property type="nucleotide sequence ID" value="NZ_JAUQSZ010000007.1"/>
</dbReference>
<dbReference type="PANTHER" id="PTHR33755">
    <property type="entry name" value="TOXIN PARE1-RELATED"/>
    <property type="match status" value="1"/>
</dbReference>